<dbReference type="PANTHER" id="PTHR26391">
    <property type="entry name" value="INACTIVE TYROSINE-PROTEIN KINASE 7"/>
    <property type="match status" value="1"/>
</dbReference>
<name>A0A7M7SUT9_STRPU</name>
<sequence length="125" mass="14246">MPLEHVIGGVIGSLVIIILLIFTALMYKRIKQRRLKAEPITSPPNNAPEPSVEYENPVFDDTKQDPHNYENLNPDDHAYQDLNTETPKYQNLTDPHIYQALKKPNINVTCQDVTKSDPGDTYEEV</sequence>
<evidence type="ECO:0000256" key="1">
    <source>
        <dbReference type="SAM" id="MobiDB-lite"/>
    </source>
</evidence>
<dbReference type="InParanoid" id="A0A7M7SUT9"/>
<keyword evidence="2" id="KW-0472">Membrane</keyword>
<reference evidence="4" key="1">
    <citation type="submission" date="2015-02" db="EMBL/GenBank/DDBJ databases">
        <title>Genome sequencing for Strongylocentrotus purpuratus.</title>
        <authorList>
            <person name="Murali S."/>
            <person name="Liu Y."/>
            <person name="Vee V."/>
            <person name="English A."/>
            <person name="Wang M."/>
            <person name="Skinner E."/>
            <person name="Han Y."/>
            <person name="Muzny D.M."/>
            <person name="Worley K.C."/>
            <person name="Gibbs R.A."/>
        </authorList>
    </citation>
    <scope>NUCLEOTIDE SEQUENCE</scope>
</reference>
<proteinExistence type="predicted"/>
<dbReference type="Proteomes" id="UP000007110">
    <property type="component" value="Unassembled WGS sequence"/>
</dbReference>
<protein>
    <submittedName>
        <fullName evidence="3">Uncharacterized protein</fullName>
    </submittedName>
</protein>
<keyword evidence="2" id="KW-0812">Transmembrane</keyword>
<evidence type="ECO:0000313" key="3">
    <source>
        <dbReference type="EnsemblMetazoa" id="XP_030833037"/>
    </source>
</evidence>
<keyword evidence="4" id="KW-1185">Reference proteome</keyword>
<feature type="region of interest" description="Disordered" evidence="1">
    <location>
        <begin position="37"/>
        <end position="76"/>
    </location>
</feature>
<dbReference type="AlphaFoldDB" id="A0A7M7SUT9"/>
<organism evidence="3 4">
    <name type="scientific">Strongylocentrotus purpuratus</name>
    <name type="common">Purple sea urchin</name>
    <dbReference type="NCBI Taxonomy" id="7668"/>
    <lineage>
        <taxon>Eukaryota</taxon>
        <taxon>Metazoa</taxon>
        <taxon>Echinodermata</taxon>
        <taxon>Eleutherozoa</taxon>
        <taxon>Echinozoa</taxon>
        <taxon>Echinoidea</taxon>
        <taxon>Euechinoidea</taxon>
        <taxon>Echinacea</taxon>
        <taxon>Camarodonta</taxon>
        <taxon>Echinidea</taxon>
        <taxon>Strongylocentrotidae</taxon>
        <taxon>Strongylocentrotus</taxon>
    </lineage>
</organism>
<dbReference type="PANTHER" id="PTHR26391:SF18">
    <property type="entry name" value="PROTEIN KINASE RECEPTOR TIE-1, PUTATIVE-RELATED"/>
    <property type="match status" value="1"/>
</dbReference>
<accession>A0A7M7SUT9</accession>
<feature type="transmembrane region" description="Helical" evidence="2">
    <location>
        <begin position="6"/>
        <end position="27"/>
    </location>
</feature>
<keyword evidence="2" id="KW-1133">Transmembrane helix</keyword>
<dbReference type="KEGG" id="spu:115920705"/>
<reference evidence="3" key="2">
    <citation type="submission" date="2021-01" db="UniProtKB">
        <authorList>
            <consortium name="EnsemblMetazoa"/>
        </authorList>
    </citation>
    <scope>IDENTIFICATION</scope>
</reference>
<feature type="compositionally biased region" description="Basic and acidic residues" evidence="1">
    <location>
        <begin position="60"/>
        <end position="76"/>
    </location>
</feature>
<dbReference type="RefSeq" id="XP_030833037.1">
    <property type="nucleotide sequence ID" value="XM_030977177.1"/>
</dbReference>
<dbReference type="GeneID" id="115920705"/>
<dbReference type="EnsemblMetazoa" id="XM_030977177">
    <property type="protein sequence ID" value="XP_030833037"/>
    <property type="gene ID" value="LOC115920705"/>
</dbReference>
<evidence type="ECO:0000313" key="4">
    <source>
        <dbReference type="Proteomes" id="UP000007110"/>
    </source>
</evidence>
<evidence type="ECO:0000256" key="2">
    <source>
        <dbReference type="SAM" id="Phobius"/>
    </source>
</evidence>